<feature type="transmembrane region" description="Helical" evidence="1">
    <location>
        <begin position="341"/>
        <end position="360"/>
    </location>
</feature>
<feature type="transmembrane region" description="Helical" evidence="1">
    <location>
        <begin position="168"/>
        <end position="187"/>
    </location>
</feature>
<proteinExistence type="predicted"/>
<gene>
    <name evidence="2" type="ORF">EH55_07235</name>
</gene>
<reference evidence="2 3" key="1">
    <citation type="submission" date="2014-04" db="EMBL/GenBank/DDBJ databases">
        <title>Draft Genome Sequence of Synergistes jonesii.</title>
        <authorList>
            <person name="Coil D.A."/>
            <person name="Eisen J.A."/>
            <person name="Holland-Moritz H.E."/>
        </authorList>
    </citation>
    <scope>NUCLEOTIDE SEQUENCE [LARGE SCALE GENOMIC DNA]</scope>
    <source>
        <strain evidence="2 3">78-1</strain>
    </source>
</reference>
<feature type="transmembrane region" description="Helical" evidence="1">
    <location>
        <begin position="22"/>
        <end position="43"/>
    </location>
</feature>
<evidence type="ECO:0000313" key="3">
    <source>
        <dbReference type="Proteomes" id="UP000027665"/>
    </source>
</evidence>
<keyword evidence="1" id="KW-0472">Membrane</keyword>
<dbReference type="Proteomes" id="UP000027665">
    <property type="component" value="Unassembled WGS sequence"/>
</dbReference>
<feature type="transmembrane region" description="Helical" evidence="1">
    <location>
        <begin position="243"/>
        <end position="265"/>
    </location>
</feature>
<name>A0A073IPR7_9BACT</name>
<keyword evidence="1" id="KW-1133">Transmembrane helix</keyword>
<dbReference type="eggNOG" id="COG3314">
    <property type="taxonomic scope" value="Bacteria"/>
</dbReference>
<feature type="transmembrane region" description="Helical" evidence="1">
    <location>
        <begin position="277"/>
        <end position="296"/>
    </location>
</feature>
<dbReference type="AlphaFoldDB" id="A0A073IPR7"/>
<dbReference type="PATRIC" id="fig|2754.20.peg.2230"/>
<keyword evidence="3" id="KW-1185">Reference proteome</keyword>
<sequence>MSELRKMEEKTKVVKAVGPEGLIWFVLIISFFAMFGMKMGVANMFGTMMATAHDLVINTCFLISAVCILAGAVSAIFSEFGVLALANMILSPLMKPLYNLPGVSVIGVMATYLSDNPAILSLAADRGFCRYFKRYQYVSLTNLGTSFGMGLIVGTFMVAQGSITGESYLGAVLTGTLGAVIGSIVSVRIMQFFSKREYGTDEGAKAEGYESKEEFDVLNFREIRVGNGLQRFMEALLDGAKTGFNLSLLVIPGVATICTVVMMLTNGPGAEGVYTGAAYEGIAVLPVLGRYLNIILDPLLGFQDPSAIAFPLTSLGAVGAAIGIVPQLLREGRIGANEIAVFTAMGMCWSGYLSTHVAMMEAINSRKMTMKAILSHTIGGFLAGVCAHFFYVILL</sequence>
<accession>A0A073IPR7</accession>
<evidence type="ECO:0000256" key="1">
    <source>
        <dbReference type="SAM" id="Phobius"/>
    </source>
</evidence>
<feature type="transmembrane region" description="Helical" evidence="1">
    <location>
        <begin position="97"/>
        <end position="114"/>
    </location>
</feature>
<feature type="transmembrane region" description="Helical" evidence="1">
    <location>
        <begin position="308"/>
        <end position="329"/>
    </location>
</feature>
<evidence type="ECO:0000313" key="2">
    <source>
        <dbReference type="EMBL" id="KEJ91759.1"/>
    </source>
</evidence>
<feature type="transmembrane region" description="Helical" evidence="1">
    <location>
        <begin position="135"/>
        <end position="156"/>
    </location>
</feature>
<keyword evidence="1" id="KW-0812">Transmembrane</keyword>
<organism evidence="2 3">
    <name type="scientific">Synergistes jonesii</name>
    <dbReference type="NCBI Taxonomy" id="2754"/>
    <lineage>
        <taxon>Bacteria</taxon>
        <taxon>Thermotogati</taxon>
        <taxon>Synergistota</taxon>
        <taxon>Synergistia</taxon>
        <taxon>Synergistales</taxon>
        <taxon>Synergistaceae</taxon>
        <taxon>Synergistes</taxon>
    </lineage>
</organism>
<feature type="transmembrane region" description="Helical" evidence="1">
    <location>
        <begin position="372"/>
        <end position="394"/>
    </location>
</feature>
<comment type="caution">
    <text evidence="2">The sequence shown here is derived from an EMBL/GenBank/DDBJ whole genome shotgun (WGS) entry which is preliminary data.</text>
</comment>
<protein>
    <submittedName>
        <fullName evidence="2">Membrane protein</fullName>
    </submittedName>
</protein>
<dbReference type="EMBL" id="JMKI01000037">
    <property type="protein sequence ID" value="KEJ91759.1"/>
    <property type="molecule type" value="Genomic_DNA"/>
</dbReference>
<feature type="transmembrane region" description="Helical" evidence="1">
    <location>
        <begin position="55"/>
        <end position="77"/>
    </location>
</feature>